<dbReference type="AlphaFoldDB" id="A0A430B4G4"/>
<feature type="domain" description="Hemerythrin-like" evidence="1">
    <location>
        <begin position="91"/>
        <end position="219"/>
    </location>
</feature>
<evidence type="ECO:0000259" key="2">
    <source>
        <dbReference type="Pfam" id="PF04282"/>
    </source>
</evidence>
<dbReference type="InterPro" id="IPR007380">
    <property type="entry name" value="DUF438"/>
</dbReference>
<dbReference type="Pfam" id="PF01814">
    <property type="entry name" value="Hemerythrin"/>
    <property type="match status" value="1"/>
</dbReference>
<dbReference type="PANTHER" id="PTHR39966">
    <property type="entry name" value="BLL2471 PROTEIN-RELATED"/>
    <property type="match status" value="1"/>
</dbReference>
<dbReference type="GO" id="GO:0005886">
    <property type="term" value="C:plasma membrane"/>
    <property type="evidence" value="ECO:0007669"/>
    <property type="project" value="TreeGrafter"/>
</dbReference>
<comment type="caution">
    <text evidence="3">The sequence shown here is derived from an EMBL/GenBank/DDBJ whole genome shotgun (WGS) entry which is preliminary data.</text>
</comment>
<sequence>MGNKFEQRQRRILEILTLLNEGGTFEEAKRLFSEEFDGVDVSDIAAAEKSLIQQGLHPSEIQKLCNIHAAVFNGSVSDIHVSNYEHEQLGHPVNVFKLENQVLESLLTDEIDGLLEKINTGDYSRKDSLEAAIADLAQIKKHYVRKEMLLMPVLEKYGVAAPFKTMVPADKAVLDDILKLISSLEAEKINNQELLEKWQFLKEKIFAITHKEEKVLIPVALEIFNLEDWKIIAEESYTTGYAYIPAPPQWKPGKRAVEIENENEPLRLIALQKVLDSLDEIADKMVS</sequence>
<keyword evidence="4" id="KW-1185">Reference proteome</keyword>
<dbReference type="Proteomes" id="UP000287605">
    <property type="component" value="Unassembled WGS sequence"/>
</dbReference>
<evidence type="ECO:0000313" key="4">
    <source>
        <dbReference type="Proteomes" id="UP000287605"/>
    </source>
</evidence>
<dbReference type="InterPro" id="IPR012312">
    <property type="entry name" value="Hemerythrin-like"/>
</dbReference>
<dbReference type="PANTHER" id="PTHR39966:SF3">
    <property type="entry name" value="DUF438 DOMAIN-CONTAINING PROTEIN"/>
    <property type="match status" value="1"/>
</dbReference>
<dbReference type="RefSeq" id="WP_126806952.1">
    <property type="nucleotide sequence ID" value="NZ_NGKA01000002.1"/>
</dbReference>
<feature type="domain" description="DUF438" evidence="2">
    <location>
        <begin position="14"/>
        <end position="77"/>
    </location>
</feature>
<accession>A0A430B4G4</accession>
<evidence type="ECO:0008006" key="5">
    <source>
        <dbReference type="Google" id="ProtNLM"/>
    </source>
</evidence>
<evidence type="ECO:0000259" key="1">
    <source>
        <dbReference type="Pfam" id="PF01814"/>
    </source>
</evidence>
<dbReference type="EMBL" id="NGKA01000002">
    <property type="protein sequence ID" value="RSU15227.1"/>
    <property type="molecule type" value="Genomic_DNA"/>
</dbReference>
<dbReference type="OrthoDB" id="9769774at2"/>
<dbReference type="Pfam" id="PF04282">
    <property type="entry name" value="DUF438"/>
    <property type="match status" value="1"/>
</dbReference>
<gene>
    <name evidence="3" type="ORF">CBF29_02520</name>
</gene>
<dbReference type="Gene3D" id="1.20.120.520">
    <property type="entry name" value="nmb1532 protein domain like"/>
    <property type="match status" value="1"/>
</dbReference>
<protein>
    <recommendedName>
        <fullName evidence="5">DUF438 domain-containing protein</fullName>
    </recommendedName>
</protein>
<reference evidence="3 4" key="1">
    <citation type="submission" date="2017-05" db="EMBL/GenBank/DDBJ databases">
        <title>Vagococcus spp. assemblies.</title>
        <authorList>
            <person name="Gulvik C.A."/>
        </authorList>
    </citation>
    <scope>NUCLEOTIDE SEQUENCE [LARGE SCALE GENOMIC DNA]</scope>
    <source>
        <strain evidence="3 4">CCUG 51432</strain>
    </source>
</reference>
<proteinExistence type="predicted"/>
<evidence type="ECO:0000313" key="3">
    <source>
        <dbReference type="EMBL" id="RSU15227.1"/>
    </source>
</evidence>
<organism evidence="3 4">
    <name type="scientific">Vagococcus elongatus</name>
    <dbReference type="NCBI Taxonomy" id="180344"/>
    <lineage>
        <taxon>Bacteria</taxon>
        <taxon>Bacillati</taxon>
        <taxon>Bacillota</taxon>
        <taxon>Bacilli</taxon>
        <taxon>Lactobacillales</taxon>
        <taxon>Enterococcaceae</taxon>
        <taxon>Vagococcus</taxon>
    </lineage>
</organism>
<name>A0A430B4G4_9ENTE</name>